<feature type="compositionally biased region" description="Low complexity" evidence="7">
    <location>
        <begin position="126"/>
        <end position="160"/>
    </location>
</feature>
<sequence>MGDADGAHTLPACELCQKKIGANEASLSITCNVTTCAPYECHFSCVEKWLKAGYGDRRLGVRCNSQKMAARKEYIKKSPMQQMLGSQCCRGRSKRAEDAGEKICGGRVIQCDEHDEDKEKKKQKKAAQIVAAAAAQSGKQKGGKQPAKPSGKAAGKAGKAGSSALMVHLPQRISKPRQYRQDNGSVAGRVNGSEYGEDDYSTPAARAGAELEVGLGLDTEEEVELAIQQGYLPDTYKTQLCSSALDGSSCPLGPSCEHAHTLVELRVEAAIQLGILNEDYKTMFCDEFNLTAACPHGITCGNAHSVEELRIAKAIELGRLAPNYKTECCPQFDKSGTCSNGLVCTFAHGATEVRQEAAVQAGLLPPNYKTTLCAEWQKKRACTLKDKCHFAHGVKDLRFAAAYMIPGKRKLPNTYKTVPCSKAHCDEPPDCWSYHGPHDQLLPRLPRSQMCPIQKELGECPDHHACFYAHAVQELQGDVSYKFRKQPHPPAVAGPSSSAPPATAAPPSMKAAPAPDEWQTVASKVKKKEIKIVPLSVQQHRLPVAPGVSRSKGKAPAKKAPELLLCPHVQDMGRCPVIGCEYAHSEEEIQANQQKIREAEVASRAAKAEQERVKRAASQARAEVHRAAAAANAAPVIPTIKLREPVLAAMKRHKLKACVGSLVELGFDWTTAEGAARASGASVQVAAQLLFDGTAAGFGEKEVTIEEEGLEVAQISEAMGIGQAEVEAQILRYEGDHEAALGELQRRKLEGEAGGGAGSSSSPERAGHLPLFGQDSWSEASEYSASVPRPNWTVPSPMPAPTSEPSFGGSMEALGTQASYTEEAPLSPQSSFGSSATGFGLPSAPPSAAKPPAAPTSIFAQPHQPHLEGGGGALLPREASQEAAINGNYSLQQMDSFVADMYTAAPASPAHQPPAPQIQGISSYVDPAPVSAPPADMFAYQKSAPPSAAPQNQDFDQLLSLLLSN</sequence>
<evidence type="ECO:0000259" key="9">
    <source>
        <dbReference type="PROSITE" id="PS50103"/>
    </source>
</evidence>
<protein>
    <submittedName>
        <fullName evidence="10">Uncharacterized protein</fullName>
    </submittedName>
</protein>
<dbReference type="EMBL" id="JALJOR010000006">
    <property type="protein sequence ID" value="KAK9815267.1"/>
    <property type="molecule type" value="Genomic_DNA"/>
</dbReference>
<feature type="compositionally biased region" description="Polar residues" evidence="7">
    <location>
        <begin position="775"/>
        <end position="784"/>
    </location>
</feature>
<evidence type="ECO:0000256" key="5">
    <source>
        <dbReference type="PROSITE-ProRule" id="PRU00723"/>
    </source>
</evidence>
<evidence type="ECO:0000256" key="7">
    <source>
        <dbReference type="SAM" id="MobiDB-lite"/>
    </source>
</evidence>
<dbReference type="Gene3D" id="4.10.1000.10">
    <property type="entry name" value="Zinc finger, CCCH-type"/>
    <property type="match status" value="4"/>
</dbReference>
<feature type="coiled-coil region" evidence="6">
    <location>
        <begin position="582"/>
        <end position="623"/>
    </location>
</feature>
<accession>A0AAW1Q2F9</accession>
<keyword evidence="4 5" id="KW-0862">Zinc</keyword>
<dbReference type="AlphaFoldDB" id="A0AAW1Q2F9"/>
<dbReference type="InterPro" id="IPR015940">
    <property type="entry name" value="UBA"/>
</dbReference>
<feature type="compositionally biased region" description="Polar residues" evidence="7">
    <location>
        <begin position="827"/>
        <end position="837"/>
    </location>
</feature>
<keyword evidence="1 5" id="KW-0479">Metal-binding</keyword>
<keyword evidence="6" id="KW-0175">Coiled coil</keyword>
<feature type="region of interest" description="Disordered" evidence="7">
    <location>
        <begin position="750"/>
        <end position="878"/>
    </location>
</feature>
<evidence type="ECO:0000313" key="11">
    <source>
        <dbReference type="Proteomes" id="UP001489004"/>
    </source>
</evidence>
<feature type="zinc finger region" description="C3H1-type" evidence="5">
    <location>
        <begin position="367"/>
        <end position="395"/>
    </location>
</feature>
<dbReference type="PANTHER" id="PTHR12547">
    <property type="entry name" value="CCCH ZINC FINGER/TIS11-RELATED"/>
    <property type="match status" value="1"/>
</dbReference>
<feature type="region of interest" description="Disordered" evidence="7">
    <location>
        <begin position="122"/>
        <end position="160"/>
    </location>
</feature>
<evidence type="ECO:0000256" key="4">
    <source>
        <dbReference type="ARBA" id="ARBA00022833"/>
    </source>
</evidence>
<evidence type="ECO:0000313" key="10">
    <source>
        <dbReference type="EMBL" id="KAK9815267.1"/>
    </source>
</evidence>
<dbReference type="PANTHER" id="PTHR12547:SF18">
    <property type="entry name" value="PROTEIN TIS11"/>
    <property type="match status" value="1"/>
</dbReference>
<feature type="zinc finger region" description="C3H1-type" evidence="5">
    <location>
        <begin position="323"/>
        <end position="351"/>
    </location>
</feature>
<dbReference type="SMART" id="SM00356">
    <property type="entry name" value="ZnF_C3H1"/>
    <property type="match status" value="7"/>
</dbReference>
<feature type="zinc finger region" description="C3H1-type" evidence="5">
    <location>
        <begin position="279"/>
        <end position="307"/>
    </location>
</feature>
<dbReference type="Pfam" id="PF00642">
    <property type="entry name" value="zf-CCCH"/>
    <property type="match status" value="1"/>
</dbReference>
<reference evidence="10 11" key="1">
    <citation type="journal article" date="2024" name="Nat. Commun.">
        <title>Phylogenomics reveals the evolutionary origins of lichenization in chlorophyte algae.</title>
        <authorList>
            <person name="Puginier C."/>
            <person name="Libourel C."/>
            <person name="Otte J."/>
            <person name="Skaloud P."/>
            <person name="Haon M."/>
            <person name="Grisel S."/>
            <person name="Petersen M."/>
            <person name="Berrin J.G."/>
            <person name="Delaux P.M."/>
            <person name="Dal Grande F."/>
            <person name="Keller J."/>
        </authorList>
    </citation>
    <scope>NUCLEOTIDE SEQUENCE [LARGE SCALE GENOMIC DNA]</scope>
    <source>
        <strain evidence="10 11">SAG 2043</strain>
    </source>
</reference>
<keyword evidence="11" id="KW-1185">Reference proteome</keyword>
<dbReference type="InterPro" id="IPR045877">
    <property type="entry name" value="ZFP36-like"/>
</dbReference>
<evidence type="ECO:0000256" key="1">
    <source>
        <dbReference type="ARBA" id="ARBA00022723"/>
    </source>
</evidence>
<dbReference type="InterPro" id="IPR000571">
    <property type="entry name" value="Znf_CCCH"/>
</dbReference>
<name>A0AAW1Q2F9_9CHLO</name>
<dbReference type="PROSITE" id="PS50103">
    <property type="entry name" value="ZF_C3H1"/>
    <property type="match status" value="4"/>
</dbReference>
<dbReference type="GO" id="GO:0003729">
    <property type="term" value="F:mRNA binding"/>
    <property type="evidence" value="ECO:0007669"/>
    <property type="project" value="InterPro"/>
</dbReference>
<feature type="region of interest" description="Disordered" evidence="7">
    <location>
        <begin position="906"/>
        <end position="926"/>
    </location>
</feature>
<evidence type="ECO:0000256" key="6">
    <source>
        <dbReference type="SAM" id="Coils"/>
    </source>
</evidence>
<evidence type="ECO:0000259" key="8">
    <source>
        <dbReference type="PROSITE" id="PS50030"/>
    </source>
</evidence>
<feature type="region of interest" description="Disordered" evidence="7">
    <location>
        <begin position="484"/>
        <end position="515"/>
    </location>
</feature>
<dbReference type="SUPFAM" id="SSF46934">
    <property type="entry name" value="UBA-like"/>
    <property type="match status" value="1"/>
</dbReference>
<feature type="domain" description="C3H1-type" evidence="9">
    <location>
        <begin position="235"/>
        <end position="263"/>
    </location>
</feature>
<dbReference type="Proteomes" id="UP001489004">
    <property type="component" value="Unassembled WGS sequence"/>
</dbReference>
<dbReference type="InterPro" id="IPR009060">
    <property type="entry name" value="UBA-like_sf"/>
</dbReference>
<feature type="zinc finger region" description="C3H1-type" evidence="5">
    <location>
        <begin position="235"/>
        <end position="263"/>
    </location>
</feature>
<organism evidence="10 11">
    <name type="scientific">[Myrmecia] bisecta</name>
    <dbReference type="NCBI Taxonomy" id="41462"/>
    <lineage>
        <taxon>Eukaryota</taxon>
        <taxon>Viridiplantae</taxon>
        <taxon>Chlorophyta</taxon>
        <taxon>core chlorophytes</taxon>
        <taxon>Trebouxiophyceae</taxon>
        <taxon>Trebouxiales</taxon>
        <taxon>Trebouxiaceae</taxon>
        <taxon>Myrmecia</taxon>
    </lineage>
</organism>
<evidence type="ECO:0000256" key="2">
    <source>
        <dbReference type="ARBA" id="ARBA00022737"/>
    </source>
</evidence>
<feature type="domain" description="C3H1-type" evidence="9">
    <location>
        <begin position="367"/>
        <end position="395"/>
    </location>
</feature>
<gene>
    <name evidence="10" type="ORF">WJX72_000891</name>
</gene>
<proteinExistence type="predicted"/>
<feature type="domain" description="C3H1-type" evidence="9">
    <location>
        <begin position="323"/>
        <end position="351"/>
    </location>
</feature>
<feature type="region of interest" description="Disordered" evidence="7">
    <location>
        <begin position="177"/>
        <end position="201"/>
    </location>
</feature>
<dbReference type="GO" id="GO:0008270">
    <property type="term" value="F:zinc ion binding"/>
    <property type="evidence" value="ECO:0007669"/>
    <property type="project" value="UniProtKB-KW"/>
</dbReference>
<feature type="domain" description="C3H1-type" evidence="9">
    <location>
        <begin position="279"/>
        <end position="307"/>
    </location>
</feature>
<dbReference type="PROSITE" id="PS50030">
    <property type="entry name" value="UBA"/>
    <property type="match status" value="1"/>
</dbReference>
<keyword evidence="3 5" id="KW-0863">Zinc-finger</keyword>
<keyword evidence="2" id="KW-0677">Repeat</keyword>
<feature type="compositionally biased region" description="Low complexity" evidence="7">
    <location>
        <begin position="491"/>
        <end position="515"/>
    </location>
</feature>
<dbReference type="SUPFAM" id="SSF90229">
    <property type="entry name" value="CCCH zinc finger"/>
    <property type="match status" value="3"/>
</dbReference>
<feature type="domain" description="UBA" evidence="8">
    <location>
        <begin position="650"/>
        <end position="693"/>
    </location>
</feature>
<comment type="caution">
    <text evidence="10">The sequence shown here is derived from an EMBL/GenBank/DDBJ whole genome shotgun (WGS) entry which is preliminary data.</text>
</comment>
<evidence type="ECO:0000256" key="3">
    <source>
        <dbReference type="ARBA" id="ARBA00022771"/>
    </source>
</evidence>
<dbReference type="InterPro" id="IPR036855">
    <property type="entry name" value="Znf_CCCH_sf"/>
</dbReference>
<feature type="compositionally biased region" description="Pro residues" evidence="7">
    <location>
        <begin position="843"/>
        <end position="854"/>
    </location>
</feature>